<dbReference type="Pfam" id="PF02926">
    <property type="entry name" value="THUMP"/>
    <property type="match status" value="1"/>
</dbReference>
<dbReference type="SMART" id="SM00981">
    <property type="entry name" value="THUMP"/>
    <property type="match status" value="1"/>
</dbReference>
<dbReference type="InterPro" id="IPR040183">
    <property type="entry name" value="THUMPD1-like"/>
</dbReference>
<dbReference type="OrthoDB" id="367221at2759"/>
<dbReference type="AlphaFoldDB" id="A0A9W9P595"/>
<sequence>MTSDGKRSMPQDAASSKRRKGPPPKQRINIDAGDAGIFVTCDMGREGKCKAEVLDILSEILEKSEEKPPNEEDEDSDDGDIEAQIQRELAGMQPVKDKTKKRPVEVTRLEMPCGAFFVSYDGATVQVLFARIDSSVDPVELVHRLCTEAQDNPQTKRSRYIKRMTPVVSIRKTLSVELEPFIKEMLRPHFHSGGGPKKFAIRPTIRGNNKFKRDDLIKTIAEIVGPEHSVDLTNYDLTILVEVSQNLMGMSVVQSDYDKLKRYNLAEIYDPSPKGV</sequence>
<dbReference type="CDD" id="cd11717">
    <property type="entry name" value="THUMP_THUMPD1_like"/>
    <property type="match status" value="1"/>
</dbReference>
<dbReference type="PROSITE" id="PS51165">
    <property type="entry name" value="THUMP"/>
    <property type="match status" value="1"/>
</dbReference>
<gene>
    <name evidence="4" type="ORF">N7469_004730</name>
</gene>
<keyword evidence="1" id="KW-0694">RNA-binding</keyword>
<accession>A0A9W9P595</accession>
<name>A0A9W9P595_PENCI</name>
<evidence type="ECO:0000313" key="4">
    <source>
        <dbReference type="EMBL" id="KAJ5235562.1"/>
    </source>
</evidence>
<dbReference type="Proteomes" id="UP001147733">
    <property type="component" value="Unassembled WGS sequence"/>
</dbReference>
<protein>
    <recommendedName>
        <fullName evidence="3">THUMP domain-containing protein</fullName>
    </recommendedName>
</protein>
<feature type="region of interest" description="Disordered" evidence="2">
    <location>
        <begin position="1"/>
        <end position="33"/>
    </location>
</feature>
<dbReference type="PANTHER" id="PTHR13452:SF10">
    <property type="entry name" value="THUMP DOMAIN-CONTAINING PROTEIN 1"/>
    <property type="match status" value="1"/>
</dbReference>
<dbReference type="PANTHER" id="PTHR13452">
    <property type="entry name" value="THUMP DOMAIN CONTAINING PROTEIN 1-RELATED"/>
    <property type="match status" value="1"/>
</dbReference>
<dbReference type="SUPFAM" id="SSF143437">
    <property type="entry name" value="THUMP domain-like"/>
    <property type="match status" value="1"/>
</dbReference>
<organism evidence="4 5">
    <name type="scientific">Penicillium citrinum</name>
    <dbReference type="NCBI Taxonomy" id="5077"/>
    <lineage>
        <taxon>Eukaryota</taxon>
        <taxon>Fungi</taxon>
        <taxon>Dikarya</taxon>
        <taxon>Ascomycota</taxon>
        <taxon>Pezizomycotina</taxon>
        <taxon>Eurotiomycetes</taxon>
        <taxon>Eurotiomycetidae</taxon>
        <taxon>Eurotiales</taxon>
        <taxon>Aspergillaceae</taxon>
        <taxon>Penicillium</taxon>
    </lineage>
</organism>
<reference evidence="4" key="2">
    <citation type="journal article" date="2023" name="IMA Fungus">
        <title>Comparative genomic study of the Penicillium genus elucidates a diverse pangenome and 15 lateral gene transfer events.</title>
        <authorList>
            <person name="Petersen C."/>
            <person name="Sorensen T."/>
            <person name="Nielsen M.R."/>
            <person name="Sondergaard T.E."/>
            <person name="Sorensen J.L."/>
            <person name="Fitzpatrick D.A."/>
            <person name="Frisvad J.C."/>
            <person name="Nielsen K.L."/>
        </authorList>
    </citation>
    <scope>NUCLEOTIDE SEQUENCE</scope>
    <source>
        <strain evidence="4">IBT 23319</strain>
    </source>
</reference>
<dbReference type="FunFam" id="3.30.2300.10:FF:000001">
    <property type="entry name" value="THUMP domain-containing protein 1"/>
    <property type="match status" value="1"/>
</dbReference>
<feature type="domain" description="THUMP" evidence="3">
    <location>
        <begin position="149"/>
        <end position="254"/>
    </location>
</feature>
<dbReference type="GeneID" id="81382817"/>
<dbReference type="Gene3D" id="3.30.2300.10">
    <property type="entry name" value="THUMP superfamily"/>
    <property type="match status" value="1"/>
</dbReference>
<dbReference type="GO" id="GO:0006400">
    <property type="term" value="P:tRNA modification"/>
    <property type="evidence" value="ECO:0007669"/>
    <property type="project" value="InterPro"/>
</dbReference>
<evidence type="ECO:0000259" key="3">
    <source>
        <dbReference type="PROSITE" id="PS51165"/>
    </source>
</evidence>
<evidence type="ECO:0000313" key="5">
    <source>
        <dbReference type="Proteomes" id="UP001147733"/>
    </source>
</evidence>
<comment type="caution">
    <text evidence="4">The sequence shown here is derived from an EMBL/GenBank/DDBJ whole genome shotgun (WGS) entry which is preliminary data.</text>
</comment>
<proteinExistence type="predicted"/>
<evidence type="ECO:0000256" key="2">
    <source>
        <dbReference type="SAM" id="MobiDB-lite"/>
    </source>
</evidence>
<reference evidence="4" key="1">
    <citation type="submission" date="2022-11" db="EMBL/GenBank/DDBJ databases">
        <authorList>
            <person name="Petersen C."/>
        </authorList>
    </citation>
    <scope>NUCLEOTIDE SEQUENCE</scope>
    <source>
        <strain evidence="4">IBT 23319</strain>
    </source>
</reference>
<dbReference type="EMBL" id="JAPQKT010000003">
    <property type="protein sequence ID" value="KAJ5235562.1"/>
    <property type="molecule type" value="Genomic_DNA"/>
</dbReference>
<dbReference type="GO" id="GO:0003723">
    <property type="term" value="F:RNA binding"/>
    <property type="evidence" value="ECO:0007669"/>
    <property type="project" value="UniProtKB-UniRule"/>
</dbReference>
<dbReference type="InterPro" id="IPR004114">
    <property type="entry name" value="THUMP_dom"/>
</dbReference>
<evidence type="ECO:0000256" key="1">
    <source>
        <dbReference type="PROSITE-ProRule" id="PRU00529"/>
    </source>
</evidence>
<dbReference type="RefSeq" id="XP_056503062.1">
    <property type="nucleotide sequence ID" value="XM_056643650.1"/>
</dbReference>
<keyword evidence="5" id="KW-1185">Reference proteome</keyword>